<evidence type="ECO:0000313" key="2">
    <source>
        <dbReference type="Proteomes" id="UP000054538"/>
    </source>
</evidence>
<organism evidence="1 2">
    <name type="scientific">Paxillus rubicundulus Ve08.2h10</name>
    <dbReference type="NCBI Taxonomy" id="930991"/>
    <lineage>
        <taxon>Eukaryota</taxon>
        <taxon>Fungi</taxon>
        <taxon>Dikarya</taxon>
        <taxon>Basidiomycota</taxon>
        <taxon>Agaricomycotina</taxon>
        <taxon>Agaricomycetes</taxon>
        <taxon>Agaricomycetidae</taxon>
        <taxon>Boletales</taxon>
        <taxon>Paxilineae</taxon>
        <taxon>Paxillaceae</taxon>
        <taxon>Paxillus</taxon>
    </lineage>
</organism>
<keyword evidence="2" id="KW-1185">Reference proteome</keyword>
<accession>A0A0D0BTH7</accession>
<gene>
    <name evidence="1" type="ORF">PAXRUDRAFT_174820</name>
</gene>
<proteinExistence type="predicted"/>
<dbReference type="EMBL" id="KN828604">
    <property type="protein sequence ID" value="KIK74742.1"/>
    <property type="molecule type" value="Genomic_DNA"/>
</dbReference>
<dbReference type="AlphaFoldDB" id="A0A0D0BTH7"/>
<dbReference type="InParanoid" id="A0A0D0BTH7"/>
<reference evidence="2" key="2">
    <citation type="submission" date="2015-01" db="EMBL/GenBank/DDBJ databases">
        <title>Evolutionary Origins and Diversification of the Mycorrhizal Mutualists.</title>
        <authorList>
            <consortium name="DOE Joint Genome Institute"/>
            <consortium name="Mycorrhizal Genomics Consortium"/>
            <person name="Kohler A."/>
            <person name="Kuo A."/>
            <person name="Nagy L.G."/>
            <person name="Floudas D."/>
            <person name="Copeland A."/>
            <person name="Barry K.W."/>
            <person name="Cichocki N."/>
            <person name="Veneault-Fourrey C."/>
            <person name="LaButti K."/>
            <person name="Lindquist E.A."/>
            <person name="Lipzen A."/>
            <person name="Lundell T."/>
            <person name="Morin E."/>
            <person name="Murat C."/>
            <person name="Riley R."/>
            <person name="Ohm R."/>
            <person name="Sun H."/>
            <person name="Tunlid A."/>
            <person name="Henrissat B."/>
            <person name="Grigoriev I.V."/>
            <person name="Hibbett D.S."/>
            <person name="Martin F."/>
        </authorList>
    </citation>
    <scope>NUCLEOTIDE SEQUENCE [LARGE SCALE GENOMIC DNA]</scope>
    <source>
        <strain evidence="2">Ve08.2h10</strain>
    </source>
</reference>
<evidence type="ECO:0000313" key="1">
    <source>
        <dbReference type="EMBL" id="KIK74742.1"/>
    </source>
</evidence>
<dbReference type="Proteomes" id="UP000054538">
    <property type="component" value="Unassembled WGS sequence"/>
</dbReference>
<name>A0A0D0BTH7_9AGAM</name>
<protein>
    <submittedName>
        <fullName evidence="1">Uncharacterized protein</fullName>
    </submittedName>
</protein>
<dbReference type="OrthoDB" id="2618192at2759"/>
<dbReference type="STRING" id="930991.A0A0D0BTH7"/>
<reference evidence="1 2" key="1">
    <citation type="submission" date="2014-04" db="EMBL/GenBank/DDBJ databases">
        <authorList>
            <consortium name="DOE Joint Genome Institute"/>
            <person name="Kuo A."/>
            <person name="Kohler A."/>
            <person name="Jargeat P."/>
            <person name="Nagy L.G."/>
            <person name="Floudas D."/>
            <person name="Copeland A."/>
            <person name="Barry K.W."/>
            <person name="Cichocki N."/>
            <person name="Veneault-Fourrey C."/>
            <person name="LaButti K."/>
            <person name="Lindquist E.A."/>
            <person name="Lipzen A."/>
            <person name="Lundell T."/>
            <person name="Morin E."/>
            <person name="Murat C."/>
            <person name="Sun H."/>
            <person name="Tunlid A."/>
            <person name="Henrissat B."/>
            <person name="Grigoriev I.V."/>
            <person name="Hibbett D.S."/>
            <person name="Martin F."/>
            <person name="Nordberg H.P."/>
            <person name="Cantor M.N."/>
            <person name="Hua S.X."/>
        </authorList>
    </citation>
    <scope>NUCLEOTIDE SEQUENCE [LARGE SCALE GENOMIC DNA]</scope>
    <source>
        <strain evidence="1 2">Ve08.2h10</strain>
    </source>
</reference>
<sequence length="342" mass="38659">MNCSYLTLQVADNPIVITQASIWLQLVNDKATTASCDAEPPLHPDITPSVLIGASIDLEDQQCQLCVDTVKLGLHTTDMQKAKIQQHINALAQCIKAWSQIQVLFIPRVAALQDLPTQPTNEKLNCPRGSLWSRSYMLKFKDQFLCGWGTNMHAWNCLKSIDTKISASTAKYRMVYSALSTLAPLLGPVRWKNGLHPLTDKGICAMTKGKGEGRRRLSWIWLLCGYTDSMQDTDDMGLQDTIHTKWCKARVRVHHWEEEVDILFEEKQHTLQFLHWHVGWWSRKVGAAVIGDSKLSEGLQAYAQCQATLHLELARSFEHIWCDTQHFHNIADSVETPSPLTS</sequence>
<dbReference type="HOGENOM" id="CLU_003703_0_3_1"/>